<dbReference type="InterPro" id="IPR050595">
    <property type="entry name" value="Bact_response_regulator"/>
</dbReference>
<evidence type="ECO:0000256" key="2">
    <source>
        <dbReference type="PROSITE-ProRule" id="PRU00169"/>
    </source>
</evidence>
<dbReference type="EMBL" id="CP064781">
    <property type="protein sequence ID" value="QRJ65716.1"/>
    <property type="molecule type" value="Genomic_DNA"/>
</dbReference>
<comment type="caution">
    <text evidence="2">Lacks conserved residue(s) required for the propagation of feature annotation.</text>
</comment>
<dbReference type="AlphaFoldDB" id="A0A974SSF1"/>
<organism evidence="4 5">
    <name type="scientific">Azospira restricta</name>
    <dbReference type="NCBI Taxonomy" id="404405"/>
    <lineage>
        <taxon>Bacteria</taxon>
        <taxon>Pseudomonadati</taxon>
        <taxon>Pseudomonadota</taxon>
        <taxon>Betaproteobacteria</taxon>
        <taxon>Rhodocyclales</taxon>
        <taxon>Rhodocyclaceae</taxon>
        <taxon>Azospira</taxon>
    </lineage>
</organism>
<evidence type="ECO:0000259" key="3">
    <source>
        <dbReference type="PROSITE" id="PS50110"/>
    </source>
</evidence>
<dbReference type="Pfam" id="PF00072">
    <property type="entry name" value="Response_reg"/>
    <property type="match status" value="2"/>
</dbReference>
<protein>
    <submittedName>
        <fullName evidence="4">Response regulator</fullName>
    </submittedName>
</protein>
<dbReference type="PROSITE" id="PS50110">
    <property type="entry name" value="RESPONSE_REGULATORY"/>
    <property type="match status" value="2"/>
</dbReference>
<proteinExistence type="predicted"/>
<sequence length="330" mass="36216">MSVSTAKGRVLCVDDEPNILRALSWLLQKEFEVVTSTSGHEALEIVRKDNFDVVISDQRMPEMSGVDFLREVRAIAPRSMRILLTGYSDMQAVLRSVNESEIFRYINKPWNINDLPKVVAQAAEIARTQPAPTPEPAVEELPLPARDEAKILVIDDDPEMHAAVELSAGDIATVVHVTNVVDAVHALQNQPVGVIVSETRLGSVDLTRLICLMKQRHPQIVTVVLAEETGTDLVSKLINQGQIYRFVPKPVKSGYMRMILRSALAKSHQLSESPDLNGRHQVEALPEAECQTLVQDLNVAAQGSTAQAAPAEERPGLIGGFLKRLFGGAR</sequence>
<name>A0A974SSF1_9RHOO</name>
<dbReference type="GO" id="GO:0000160">
    <property type="term" value="P:phosphorelay signal transduction system"/>
    <property type="evidence" value="ECO:0007669"/>
    <property type="project" value="InterPro"/>
</dbReference>
<dbReference type="SMART" id="SM00448">
    <property type="entry name" value="REC"/>
    <property type="match status" value="2"/>
</dbReference>
<evidence type="ECO:0000313" key="5">
    <source>
        <dbReference type="Proteomes" id="UP000663444"/>
    </source>
</evidence>
<dbReference type="CDD" id="cd00156">
    <property type="entry name" value="REC"/>
    <property type="match status" value="1"/>
</dbReference>
<dbReference type="Gene3D" id="3.40.50.2300">
    <property type="match status" value="2"/>
</dbReference>
<feature type="domain" description="Response regulatory" evidence="3">
    <location>
        <begin position="9"/>
        <end position="123"/>
    </location>
</feature>
<reference evidence="4" key="1">
    <citation type="submission" date="2020-11" db="EMBL/GenBank/DDBJ databases">
        <title>Azospira restricta DSM 18626 genome sequence.</title>
        <authorList>
            <person name="Moe W.M."/>
        </authorList>
    </citation>
    <scope>NUCLEOTIDE SEQUENCE</scope>
    <source>
        <strain evidence="4">DSM 18626</strain>
    </source>
</reference>
<dbReference type="CDD" id="cd17569">
    <property type="entry name" value="REC_HupR-like"/>
    <property type="match status" value="1"/>
</dbReference>
<feature type="modified residue" description="4-aspartylphosphate" evidence="2">
    <location>
        <position position="57"/>
    </location>
</feature>
<dbReference type="InterPro" id="IPR011006">
    <property type="entry name" value="CheY-like_superfamily"/>
</dbReference>
<dbReference type="PANTHER" id="PTHR44591:SF19">
    <property type="entry name" value="TWO-COMPONENT RESPONSE REGULATOR-RELATED"/>
    <property type="match status" value="1"/>
</dbReference>
<feature type="domain" description="Response regulatory" evidence="3">
    <location>
        <begin position="150"/>
        <end position="264"/>
    </location>
</feature>
<dbReference type="SUPFAM" id="SSF52172">
    <property type="entry name" value="CheY-like"/>
    <property type="match status" value="2"/>
</dbReference>
<evidence type="ECO:0000256" key="1">
    <source>
        <dbReference type="ARBA" id="ARBA00022553"/>
    </source>
</evidence>
<dbReference type="KEGG" id="ares:IWH25_11440"/>
<dbReference type="Proteomes" id="UP000663444">
    <property type="component" value="Chromosome"/>
</dbReference>
<gene>
    <name evidence="4" type="ORF">IWH25_11440</name>
</gene>
<evidence type="ECO:0000313" key="4">
    <source>
        <dbReference type="EMBL" id="QRJ65716.1"/>
    </source>
</evidence>
<accession>A0A974SSF1</accession>
<dbReference type="InterPro" id="IPR001789">
    <property type="entry name" value="Sig_transdc_resp-reg_receiver"/>
</dbReference>
<keyword evidence="5" id="KW-1185">Reference proteome</keyword>
<dbReference type="PANTHER" id="PTHR44591">
    <property type="entry name" value="STRESS RESPONSE REGULATOR PROTEIN 1"/>
    <property type="match status" value="1"/>
</dbReference>
<keyword evidence="1 2" id="KW-0597">Phosphoprotein</keyword>